<evidence type="ECO:0000256" key="5">
    <source>
        <dbReference type="ARBA" id="ARBA00023136"/>
    </source>
</evidence>
<dbReference type="InterPro" id="IPR004331">
    <property type="entry name" value="SPX_dom"/>
</dbReference>
<feature type="domain" description="SPX" evidence="8">
    <location>
        <begin position="1"/>
        <end position="45"/>
    </location>
</feature>
<feature type="transmembrane region" description="Helical" evidence="6">
    <location>
        <begin position="354"/>
        <end position="378"/>
    </location>
</feature>
<dbReference type="PANTHER" id="PTHR10783">
    <property type="entry name" value="XENOTROPIC AND POLYTROPIC RETROVIRUS RECEPTOR 1-RELATED"/>
    <property type="match status" value="1"/>
</dbReference>
<feature type="domain" description="EXS" evidence="7">
    <location>
        <begin position="288"/>
        <end position="482"/>
    </location>
</feature>
<dbReference type="AlphaFoldDB" id="A0A5J5AKS4"/>
<feature type="transmembrane region" description="Helical" evidence="6">
    <location>
        <begin position="181"/>
        <end position="201"/>
    </location>
</feature>
<dbReference type="PANTHER" id="PTHR10783:SF124">
    <property type="entry name" value="PHOSPHATE TRANSPORTER PHO1 HOMOLOG 9"/>
    <property type="match status" value="1"/>
</dbReference>
<dbReference type="Pfam" id="PF03105">
    <property type="entry name" value="SPX"/>
    <property type="match status" value="1"/>
</dbReference>
<feature type="transmembrane region" description="Helical" evidence="6">
    <location>
        <begin position="425"/>
        <end position="442"/>
    </location>
</feature>
<name>A0A5J5AKS4_9ASTE</name>
<evidence type="ECO:0008006" key="11">
    <source>
        <dbReference type="Google" id="ProtNLM"/>
    </source>
</evidence>
<keyword evidence="5 6" id="KW-0472">Membrane</keyword>
<keyword evidence="4 6" id="KW-1133">Transmembrane helix</keyword>
<evidence type="ECO:0000313" key="9">
    <source>
        <dbReference type="EMBL" id="KAA8530392.1"/>
    </source>
</evidence>
<comment type="similarity">
    <text evidence="2">Belongs to the SYG1 (TC 2.A.94) family.</text>
</comment>
<dbReference type="GO" id="GO:0005886">
    <property type="term" value="C:plasma membrane"/>
    <property type="evidence" value="ECO:0007669"/>
    <property type="project" value="TreeGrafter"/>
</dbReference>
<dbReference type="GO" id="GO:0005802">
    <property type="term" value="C:trans-Golgi network"/>
    <property type="evidence" value="ECO:0007669"/>
    <property type="project" value="TreeGrafter"/>
</dbReference>
<reference evidence="9 10" key="1">
    <citation type="submission" date="2019-09" db="EMBL/GenBank/DDBJ databases">
        <title>A chromosome-level genome assembly of the Chinese tupelo Nyssa sinensis.</title>
        <authorList>
            <person name="Yang X."/>
            <person name="Kang M."/>
            <person name="Yang Y."/>
            <person name="Xiong H."/>
            <person name="Wang M."/>
            <person name="Zhang Z."/>
            <person name="Wang Z."/>
            <person name="Wu H."/>
            <person name="Ma T."/>
            <person name="Liu J."/>
            <person name="Xi Z."/>
        </authorList>
    </citation>
    <scope>NUCLEOTIDE SEQUENCE [LARGE SCALE GENOMIC DNA]</scope>
    <source>
        <strain evidence="9">J267</strain>
        <tissue evidence="9">Leaf</tissue>
    </source>
</reference>
<feature type="transmembrane region" description="Helical" evidence="6">
    <location>
        <begin position="295"/>
        <end position="313"/>
    </location>
</feature>
<dbReference type="GO" id="GO:0000822">
    <property type="term" value="F:inositol hexakisphosphate binding"/>
    <property type="evidence" value="ECO:0007669"/>
    <property type="project" value="TreeGrafter"/>
</dbReference>
<evidence type="ECO:0000259" key="7">
    <source>
        <dbReference type="PROSITE" id="PS51380"/>
    </source>
</evidence>
<dbReference type="InterPro" id="IPR004342">
    <property type="entry name" value="EXS_C"/>
</dbReference>
<dbReference type="PROSITE" id="PS51382">
    <property type="entry name" value="SPX"/>
    <property type="match status" value="1"/>
</dbReference>
<organism evidence="9 10">
    <name type="scientific">Nyssa sinensis</name>
    <dbReference type="NCBI Taxonomy" id="561372"/>
    <lineage>
        <taxon>Eukaryota</taxon>
        <taxon>Viridiplantae</taxon>
        <taxon>Streptophyta</taxon>
        <taxon>Embryophyta</taxon>
        <taxon>Tracheophyta</taxon>
        <taxon>Spermatophyta</taxon>
        <taxon>Magnoliopsida</taxon>
        <taxon>eudicotyledons</taxon>
        <taxon>Gunneridae</taxon>
        <taxon>Pentapetalae</taxon>
        <taxon>asterids</taxon>
        <taxon>Cornales</taxon>
        <taxon>Nyssaceae</taxon>
        <taxon>Nyssa</taxon>
    </lineage>
</organism>
<feature type="transmembrane region" description="Helical" evidence="6">
    <location>
        <begin position="399"/>
        <end position="419"/>
    </location>
</feature>
<keyword evidence="10" id="KW-1185">Reference proteome</keyword>
<dbReference type="GO" id="GO:0006817">
    <property type="term" value="P:phosphate ion transport"/>
    <property type="evidence" value="ECO:0007669"/>
    <property type="project" value="TreeGrafter"/>
</dbReference>
<dbReference type="PROSITE" id="PS51380">
    <property type="entry name" value="EXS"/>
    <property type="match status" value="1"/>
</dbReference>
<gene>
    <name evidence="9" type="ORF">F0562_005101</name>
</gene>
<feature type="transmembrane region" description="Helical" evidence="6">
    <location>
        <begin position="139"/>
        <end position="160"/>
    </location>
</feature>
<dbReference type="Pfam" id="PF03124">
    <property type="entry name" value="EXS"/>
    <property type="match status" value="1"/>
</dbReference>
<evidence type="ECO:0000256" key="3">
    <source>
        <dbReference type="ARBA" id="ARBA00022692"/>
    </source>
</evidence>
<dbReference type="OrthoDB" id="9970435at2759"/>
<proteinExistence type="inferred from homology"/>
<evidence type="ECO:0000256" key="2">
    <source>
        <dbReference type="ARBA" id="ARBA00009665"/>
    </source>
</evidence>
<evidence type="ECO:0000259" key="8">
    <source>
        <dbReference type="PROSITE" id="PS51382"/>
    </source>
</evidence>
<accession>A0A5J5AKS4</accession>
<sequence length="482" mass="56276">MAFIEFYKKLLLLKSYCFLNQLAFSKIMKKYDKITSRNASKAYLEMVDKSYLGSCDEVTRLIERVEATFIKHFSNGNRRKGMSTLRPTAKRERHWTTFFLGFFSGCSIALVVAIIVLIHARNILKNVNRDKYMKNIFPLYSLFGFIVLHMFMYSGNIYFWRQFHVNYSFIFGFKQGTELGFREVLLLSSGLAVLTLAGVLSNLDIDTSNFKVVLLITICPFDIIYRSNRFFLIRCIFHCLCAPLYKVTLPDFFLADQLTSQVQAFRSLEFFICYYGWGDLEKRTNKCLGSTTYKVFMIIVTVFPYWIRVIQCIRRLFDERDSMHAFNGLKYFSIIVAVVMRTGNDLKWGMTWKIMAAASSGVATIASTYWDIFIDWGLLRRNSKNPWLRDKLLVSNKSVYFVAIVLNVILRLAWMQSVLGYRETPFLHVTALTAVVACLEIIRRGIWNFFRLENEHLNNVGKFRAFKSVPLPFNYNDEEKDL</sequence>
<dbReference type="Proteomes" id="UP000325577">
    <property type="component" value="Linkage Group LG2"/>
</dbReference>
<feature type="transmembrane region" description="Helical" evidence="6">
    <location>
        <begin position="231"/>
        <end position="248"/>
    </location>
</feature>
<dbReference type="EMBL" id="CM018043">
    <property type="protein sequence ID" value="KAA8530392.1"/>
    <property type="molecule type" value="Genomic_DNA"/>
</dbReference>
<keyword evidence="3 6" id="KW-0812">Transmembrane</keyword>
<dbReference type="GO" id="GO:0016036">
    <property type="term" value="P:cellular response to phosphate starvation"/>
    <property type="evidence" value="ECO:0007669"/>
    <property type="project" value="TreeGrafter"/>
</dbReference>
<comment type="subcellular location">
    <subcellularLocation>
        <location evidence="1">Membrane</location>
        <topology evidence="1">Multi-pass membrane protein</topology>
    </subcellularLocation>
</comment>
<evidence type="ECO:0000313" key="10">
    <source>
        <dbReference type="Proteomes" id="UP000325577"/>
    </source>
</evidence>
<evidence type="ECO:0000256" key="6">
    <source>
        <dbReference type="SAM" id="Phobius"/>
    </source>
</evidence>
<evidence type="ECO:0000256" key="4">
    <source>
        <dbReference type="ARBA" id="ARBA00022989"/>
    </source>
</evidence>
<protein>
    <recommendedName>
        <fullName evidence="11">EXS domain-containing protein</fullName>
    </recommendedName>
</protein>
<feature type="transmembrane region" description="Helical" evidence="6">
    <location>
        <begin position="325"/>
        <end position="342"/>
    </location>
</feature>
<feature type="transmembrane region" description="Helical" evidence="6">
    <location>
        <begin position="95"/>
        <end position="119"/>
    </location>
</feature>
<evidence type="ECO:0000256" key="1">
    <source>
        <dbReference type="ARBA" id="ARBA00004141"/>
    </source>
</evidence>